<dbReference type="Pfam" id="PF00581">
    <property type="entry name" value="Rhodanese"/>
    <property type="match status" value="2"/>
</dbReference>
<accession>A0ABV9XJA6</accession>
<protein>
    <submittedName>
        <fullName evidence="5">Rhodanese-like domain-containing protein</fullName>
    </submittedName>
</protein>
<organism evidence="5 6">
    <name type="scientific">Streptomyces coeruleoprunus</name>
    <dbReference type="NCBI Taxonomy" id="285563"/>
    <lineage>
        <taxon>Bacteria</taxon>
        <taxon>Bacillati</taxon>
        <taxon>Actinomycetota</taxon>
        <taxon>Actinomycetes</taxon>
        <taxon>Kitasatosporales</taxon>
        <taxon>Streptomycetaceae</taxon>
        <taxon>Streptomyces</taxon>
    </lineage>
</organism>
<dbReference type="CDD" id="cd01449">
    <property type="entry name" value="TST_Repeat_2"/>
    <property type="match status" value="1"/>
</dbReference>
<dbReference type="CDD" id="cd01448">
    <property type="entry name" value="TST_Repeat_1"/>
    <property type="match status" value="1"/>
</dbReference>
<sequence>MNPPPLHPLPRPLAGTDWLADRLGAPGLVVLDASVGAHRGAARRIPGARPFDIDGPLSDPASPLPHTMPDAARFTRELRALGVNDADTVVVYDAVGIYSSARAWWMLRAMGFDRATVLDGGLPAWEAAGLPAEEAARPVGEAARPVGEAVRPVGDGAWPVGAAVRPVAAAVRQGAEAARSRGQAARPGGEAVRPGEDGAWPVGAAVRLAVGAVRQGAEAARSGGQAARPGAEAARPVGEAVRPGGDGAWPVGAAVRPVAEAVRQGAEAARSGGQAARPGGDAVRPVGAAVRQGAEAARSGGQAVRPGGGGARPGGDAVRPGEDGAPAGEDAGPSAAGRLGDFTARARAGLLVGADEVARALADPDAVVLDARARDRFTGAAPEPRPGLRGGHMPGAANLPFGDLQRDGRMRPRAELRELFEAAAGGRERLVVSCGSGVTACVLALGAELAGYGDLAVYDGSWSEWGLPSGGRPVVTGGA</sequence>
<feature type="region of interest" description="Disordered" evidence="3">
    <location>
        <begin position="378"/>
        <end position="405"/>
    </location>
</feature>
<feature type="region of interest" description="Disordered" evidence="3">
    <location>
        <begin position="265"/>
        <end position="338"/>
    </location>
</feature>
<keyword evidence="6" id="KW-1185">Reference proteome</keyword>
<gene>
    <name evidence="5" type="ORF">ACFPM3_23710</name>
</gene>
<dbReference type="EMBL" id="JBHSJD010000018">
    <property type="protein sequence ID" value="MFC5025137.1"/>
    <property type="molecule type" value="Genomic_DNA"/>
</dbReference>
<evidence type="ECO:0000256" key="1">
    <source>
        <dbReference type="ARBA" id="ARBA00022679"/>
    </source>
</evidence>
<reference evidence="6" key="1">
    <citation type="journal article" date="2019" name="Int. J. Syst. Evol. Microbiol.">
        <title>The Global Catalogue of Microorganisms (GCM) 10K type strain sequencing project: providing services to taxonomists for standard genome sequencing and annotation.</title>
        <authorList>
            <consortium name="The Broad Institute Genomics Platform"/>
            <consortium name="The Broad Institute Genome Sequencing Center for Infectious Disease"/>
            <person name="Wu L."/>
            <person name="Ma J."/>
        </authorList>
    </citation>
    <scope>NUCLEOTIDE SEQUENCE [LARGE SCALE GENOMIC DNA]</scope>
    <source>
        <strain evidence="6">CGMCC 4.1648</strain>
    </source>
</reference>
<feature type="compositionally biased region" description="Low complexity" evidence="3">
    <location>
        <begin position="314"/>
        <end position="337"/>
    </location>
</feature>
<dbReference type="InterPro" id="IPR036873">
    <property type="entry name" value="Rhodanese-like_dom_sf"/>
</dbReference>
<proteinExistence type="predicted"/>
<evidence type="ECO:0000256" key="3">
    <source>
        <dbReference type="SAM" id="MobiDB-lite"/>
    </source>
</evidence>
<dbReference type="InterPro" id="IPR001763">
    <property type="entry name" value="Rhodanese-like_dom"/>
</dbReference>
<keyword evidence="2" id="KW-0677">Repeat</keyword>
<dbReference type="InterPro" id="IPR045078">
    <property type="entry name" value="TST/MPST-like"/>
</dbReference>
<dbReference type="Gene3D" id="3.40.250.10">
    <property type="entry name" value="Rhodanese-like domain"/>
    <property type="match status" value="2"/>
</dbReference>
<dbReference type="SUPFAM" id="SSF52821">
    <property type="entry name" value="Rhodanese/Cell cycle control phosphatase"/>
    <property type="match status" value="2"/>
</dbReference>
<dbReference type="PANTHER" id="PTHR11364:SF27">
    <property type="entry name" value="SULFURTRANSFERASE"/>
    <property type="match status" value="1"/>
</dbReference>
<evidence type="ECO:0000313" key="6">
    <source>
        <dbReference type="Proteomes" id="UP001595829"/>
    </source>
</evidence>
<feature type="domain" description="Rhodanese" evidence="4">
    <location>
        <begin position="362"/>
        <end position="471"/>
    </location>
</feature>
<feature type="region of interest" description="Disordered" evidence="3">
    <location>
        <begin position="220"/>
        <end position="248"/>
    </location>
</feature>
<evidence type="ECO:0000259" key="4">
    <source>
        <dbReference type="PROSITE" id="PS50206"/>
    </source>
</evidence>
<name>A0ABV9XJA6_9ACTN</name>
<evidence type="ECO:0000313" key="5">
    <source>
        <dbReference type="EMBL" id="MFC5025137.1"/>
    </source>
</evidence>
<comment type="caution">
    <text evidence="5">The sequence shown here is derived from an EMBL/GenBank/DDBJ whole genome shotgun (WGS) entry which is preliminary data.</text>
</comment>
<dbReference type="PANTHER" id="PTHR11364">
    <property type="entry name" value="THIOSULFATE SULFERTANSFERASE"/>
    <property type="match status" value="1"/>
</dbReference>
<dbReference type="RefSeq" id="WP_380841238.1">
    <property type="nucleotide sequence ID" value="NZ_JBHMCZ010000018.1"/>
</dbReference>
<feature type="domain" description="Rhodanese" evidence="4">
    <location>
        <begin position="24"/>
        <end position="134"/>
    </location>
</feature>
<dbReference type="SMART" id="SM00450">
    <property type="entry name" value="RHOD"/>
    <property type="match status" value="2"/>
</dbReference>
<dbReference type="Proteomes" id="UP001595829">
    <property type="component" value="Unassembled WGS sequence"/>
</dbReference>
<evidence type="ECO:0000256" key="2">
    <source>
        <dbReference type="ARBA" id="ARBA00022737"/>
    </source>
</evidence>
<feature type="region of interest" description="Disordered" evidence="3">
    <location>
        <begin position="177"/>
        <end position="198"/>
    </location>
</feature>
<dbReference type="PROSITE" id="PS50206">
    <property type="entry name" value="RHODANESE_3"/>
    <property type="match status" value="2"/>
</dbReference>
<keyword evidence="1" id="KW-0808">Transferase</keyword>